<protein>
    <submittedName>
        <fullName evidence="1">Uncharacterized protein</fullName>
    </submittedName>
</protein>
<proteinExistence type="predicted"/>
<reference evidence="1" key="2">
    <citation type="journal article" date="2023" name="Science">
        <title>Genomic signatures of disease resistance in endangered staghorn corals.</title>
        <authorList>
            <person name="Vollmer S.V."/>
            <person name="Selwyn J.D."/>
            <person name="Despard B.A."/>
            <person name="Roesel C.L."/>
        </authorList>
    </citation>
    <scope>NUCLEOTIDE SEQUENCE</scope>
    <source>
        <strain evidence="1">K2</strain>
    </source>
</reference>
<comment type="caution">
    <text evidence="1">The sequence shown here is derived from an EMBL/GenBank/DDBJ whole genome shotgun (WGS) entry which is preliminary data.</text>
</comment>
<keyword evidence="2" id="KW-1185">Reference proteome</keyword>
<reference evidence="1" key="1">
    <citation type="journal article" date="2023" name="G3 (Bethesda)">
        <title>Whole genome assembly and annotation of the endangered Caribbean coral Acropora cervicornis.</title>
        <authorList>
            <person name="Selwyn J.D."/>
            <person name="Vollmer S.V."/>
        </authorList>
    </citation>
    <scope>NUCLEOTIDE SEQUENCE</scope>
    <source>
        <strain evidence="1">K2</strain>
    </source>
</reference>
<sequence length="126" mass="14615">MITHQSPENIGVWMDACTNSPAERWFWCDFIDIQKLYVTRKPPRKPFDLVQFRVAKCLRQYSVPMCTAPRLGLELYRLFDITADHWKERRTPIFVGSVSKTRSSIALLTIAKASESSQEFKLRCGS</sequence>
<evidence type="ECO:0000313" key="2">
    <source>
        <dbReference type="Proteomes" id="UP001249851"/>
    </source>
</evidence>
<dbReference type="Proteomes" id="UP001249851">
    <property type="component" value="Unassembled WGS sequence"/>
</dbReference>
<organism evidence="1 2">
    <name type="scientific">Acropora cervicornis</name>
    <name type="common">Staghorn coral</name>
    <dbReference type="NCBI Taxonomy" id="6130"/>
    <lineage>
        <taxon>Eukaryota</taxon>
        <taxon>Metazoa</taxon>
        <taxon>Cnidaria</taxon>
        <taxon>Anthozoa</taxon>
        <taxon>Hexacorallia</taxon>
        <taxon>Scleractinia</taxon>
        <taxon>Astrocoeniina</taxon>
        <taxon>Acroporidae</taxon>
        <taxon>Acropora</taxon>
    </lineage>
</organism>
<accession>A0AAD9QH16</accession>
<dbReference type="AlphaFoldDB" id="A0AAD9QH16"/>
<gene>
    <name evidence="1" type="ORF">P5673_016540</name>
</gene>
<evidence type="ECO:0000313" key="1">
    <source>
        <dbReference type="EMBL" id="KAK2560755.1"/>
    </source>
</evidence>
<name>A0AAD9QH16_ACRCE</name>
<dbReference type="EMBL" id="JARQWQ010000035">
    <property type="protein sequence ID" value="KAK2560755.1"/>
    <property type="molecule type" value="Genomic_DNA"/>
</dbReference>